<organism evidence="7 8">
    <name type="scientific">Streptomyces carpinensis</name>
    <dbReference type="NCBI Taxonomy" id="66369"/>
    <lineage>
        <taxon>Bacteria</taxon>
        <taxon>Bacillati</taxon>
        <taxon>Actinomycetota</taxon>
        <taxon>Actinomycetes</taxon>
        <taxon>Kitasatosporales</taxon>
        <taxon>Streptomycetaceae</taxon>
        <taxon>Streptomyces</taxon>
    </lineage>
</organism>
<feature type="compositionally biased region" description="Gly residues" evidence="4">
    <location>
        <begin position="15"/>
        <end position="30"/>
    </location>
</feature>
<dbReference type="Proteomes" id="UP001458415">
    <property type="component" value="Unassembled WGS sequence"/>
</dbReference>
<accession>A0ABV1WCY9</accession>
<dbReference type="InterPro" id="IPR013595">
    <property type="entry name" value="Pept_S33_TAP-like_C"/>
</dbReference>
<feature type="domain" description="AB hydrolase-1" evidence="5">
    <location>
        <begin position="140"/>
        <end position="267"/>
    </location>
</feature>
<evidence type="ECO:0000256" key="3">
    <source>
        <dbReference type="ARBA" id="ARBA00022801"/>
    </source>
</evidence>
<keyword evidence="2" id="KW-0732">Signal</keyword>
<proteinExistence type="inferred from homology"/>
<dbReference type="InterPro" id="IPR000073">
    <property type="entry name" value="AB_hydrolase_1"/>
</dbReference>
<dbReference type="Pfam" id="PF08386">
    <property type="entry name" value="Abhydrolase_4"/>
    <property type="match status" value="1"/>
</dbReference>
<name>A0ABV1WCY9_9ACTN</name>
<comment type="similarity">
    <text evidence="1">Belongs to the peptidase S33 family.</text>
</comment>
<dbReference type="GO" id="GO:0016787">
    <property type="term" value="F:hydrolase activity"/>
    <property type="evidence" value="ECO:0007669"/>
    <property type="project" value="UniProtKB-KW"/>
</dbReference>
<dbReference type="InterPro" id="IPR051601">
    <property type="entry name" value="Serine_prot/Carboxylest_S33"/>
</dbReference>
<dbReference type="SUPFAM" id="SSF53474">
    <property type="entry name" value="alpha/beta-Hydrolases"/>
    <property type="match status" value="1"/>
</dbReference>
<dbReference type="PANTHER" id="PTHR43248:SF29">
    <property type="entry name" value="TRIPEPTIDYL AMINOPEPTIDASE"/>
    <property type="match status" value="1"/>
</dbReference>
<comment type="caution">
    <text evidence="7">The sequence shown here is derived from an EMBL/GenBank/DDBJ whole genome shotgun (WGS) entry which is preliminary data.</text>
</comment>
<evidence type="ECO:0000256" key="2">
    <source>
        <dbReference type="ARBA" id="ARBA00022729"/>
    </source>
</evidence>
<dbReference type="EMBL" id="JBEPCU010000786">
    <property type="protein sequence ID" value="MER6981532.1"/>
    <property type="molecule type" value="Genomic_DNA"/>
</dbReference>
<dbReference type="Pfam" id="PF00561">
    <property type="entry name" value="Abhydrolase_1"/>
    <property type="match status" value="1"/>
</dbReference>
<protein>
    <submittedName>
        <fullName evidence="7">Alpha/beta hydrolase</fullName>
    </submittedName>
</protein>
<evidence type="ECO:0000256" key="4">
    <source>
        <dbReference type="SAM" id="MobiDB-lite"/>
    </source>
</evidence>
<keyword evidence="3 7" id="KW-0378">Hydrolase</keyword>
<gene>
    <name evidence="7" type="ORF">ABT317_32325</name>
</gene>
<dbReference type="PANTHER" id="PTHR43248">
    <property type="entry name" value="2-SUCCINYL-6-HYDROXY-2,4-CYCLOHEXADIENE-1-CARBOXYLATE SYNTHASE"/>
    <property type="match status" value="1"/>
</dbReference>
<feature type="region of interest" description="Disordered" evidence="4">
    <location>
        <begin position="15"/>
        <end position="49"/>
    </location>
</feature>
<reference evidence="7 8" key="1">
    <citation type="submission" date="2024-06" db="EMBL/GenBank/DDBJ databases">
        <title>The Natural Products Discovery Center: Release of the First 8490 Sequenced Strains for Exploring Actinobacteria Biosynthetic Diversity.</title>
        <authorList>
            <person name="Kalkreuter E."/>
            <person name="Kautsar S.A."/>
            <person name="Yang D."/>
            <person name="Bader C.D."/>
            <person name="Teijaro C.N."/>
            <person name="Fluegel L."/>
            <person name="Davis C.M."/>
            <person name="Simpson J.R."/>
            <person name="Lauterbach L."/>
            <person name="Steele A.D."/>
            <person name="Gui C."/>
            <person name="Meng S."/>
            <person name="Li G."/>
            <person name="Viehrig K."/>
            <person name="Ye F."/>
            <person name="Su P."/>
            <person name="Kiefer A.F."/>
            <person name="Nichols A."/>
            <person name="Cepeda A.J."/>
            <person name="Yan W."/>
            <person name="Fan B."/>
            <person name="Jiang Y."/>
            <person name="Adhikari A."/>
            <person name="Zheng C.-J."/>
            <person name="Schuster L."/>
            <person name="Cowan T.M."/>
            <person name="Smanski M.J."/>
            <person name="Chevrette M.G."/>
            <person name="De Carvalho L.P.S."/>
            <person name="Shen B."/>
        </authorList>
    </citation>
    <scope>NUCLEOTIDE SEQUENCE [LARGE SCALE GENOMIC DNA]</scope>
    <source>
        <strain evidence="7 8">NPDC000634</strain>
    </source>
</reference>
<dbReference type="Gene3D" id="3.40.50.1820">
    <property type="entry name" value="alpha/beta hydrolase"/>
    <property type="match status" value="1"/>
</dbReference>
<evidence type="ECO:0000256" key="1">
    <source>
        <dbReference type="ARBA" id="ARBA00010088"/>
    </source>
</evidence>
<feature type="domain" description="Peptidase S33 tripeptidyl aminopeptidase-like C-terminal" evidence="6">
    <location>
        <begin position="407"/>
        <end position="510"/>
    </location>
</feature>
<evidence type="ECO:0000259" key="6">
    <source>
        <dbReference type="Pfam" id="PF08386"/>
    </source>
</evidence>
<feature type="non-terminal residue" evidence="7">
    <location>
        <position position="1"/>
    </location>
</feature>
<dbReference type="InterPro" id="IPR029058">
    <property type="entry name" value="AB_hydrolase_fold"/>
</dbReference>
<sequence length="511" mass="53600">VAVVVPAGAGCDVIGGSGSGPSASAGGGGATRRAEAKATNPPPGVPAAFTAGQRLDWSACPAPYAAQDDGAAPGDGWECATMKAPLDYRRPGRGTIDVAMIRKRATGPEQKRIGSLLFNFGGPGQSGVEGLPRYAGDYASLGERYDLVSFDPRGVGRTAPVSCGEKEFEGSDACEKHSGGLLPYVGTSQTARDLDLMRYLLGDEKLNYFGVSYGTELGGAYAHLFPKNVGRLVLEAPVDPTQDRLQGDLSQVKAVQLAFDRFARHCADTYDDCPTGSDPEQADQRVVELLDKLRKKPAPTDGTEKLDGDLAAHAIGNYLDVGKEGWGPLVKALSEVMERGTGSKLLQKAYDHAPGARVRPRLGLGARSQTSGDNAVSAFVAITCADSNLRPGFTEAEEMIKRIEAASPVFGEAWSSSVYLCYDWPFKGERATPEVSADGAPPILVVANTGDPTTPYAGAKHMVDELGEDVGVLLTVRAEGHGSYPCTRCATRAVNTYLLDGTAPGHGTTCS</sequence>
<keyword evidence="8" id="KW-1185">Reference proteome</keyword>
<evidence type="ECO:0000259" key="5">
    <source>
        <dbReference type="Pfam" id="PF00561"/>
    </source>
</evidence>
<evidence type="ECO:0000313" key="8">
    <source>
        <dbReference type="Proteomes" id="UP001458415"/>
    </source>
</evidence>
<evidence type="ECO:0000313" key="7">
    <source>
        <dbReference type="EMBL" id="MER6981532.1"/>
    </source>
</evidence>